<feature type="compositionally biased region" description="Basic and acidic residues" evidence="1">
    <location>
        <begin position="1"/>
        <end position="13"/>
    </location>
</feature>
<gene>
    <name evidence="2" type="ORF">AArcSt2_11330</name>
</gene>
<dbReference type="EMBL" id="JAKRVX010000004">
    <property type="protein sequence ID" value="MCL9817537.1"/>
    <property type="molecule type" value="Genomic_DNA"/>
</dbReference>
<dbReference type="AlphaFoldDB" id="A0AAE3FY61"/>
<dbReference type="Pfam" id="PF24033">
    <property type="entry name" value="DUF7342"/>
    <property type="match status" value="1"/>
</dbReference>
<dbReference type="InterPro" id="IPR055766">
    <property type="entry name" value="DUF7342"/>
</dbReference>
<organism evidence="2 3">
    <name type="scientific">Natronocalculus amylovorans</name>
    <dbReference type="NCBI Taxonomy" id="2917812"/>
    <lineage>
        <taxon>Archaea</taxon>
        <taxon>Methanobacteriati</taxon>
        <taxon>Methanobacteriota</taxon>
        <taxon>Stenosarchaea group</taxon>
        <taxon>Halobacteria</taxon>
        <taxon>Halobacteriales</taxon>
        <taxon>Haloferacaceae</taxon>
        <taxon>Natronocalculus</taxon>
    </lineage>
</organism>
<sequence>MSDRNTKRDDEPKSVPTKKRWTDGRTTFQRVYDVLVGTTEPKTAGEFAAVADCSENAARNGLEQLVEMDIATKTTGRPATYRRNQSYFVWKRIETIAKTHTRTELRDQLDELIAADSQFQDQYSVPTPDAVAAIEETDHPEQKTHEEIHTYWDELTEWRTVRRDITVISRALQRIDDTANEWVQA</sequence>
<reference evidence="2" key="1">
    <citation type="journal article" date="2022" name="Syst. Appl. Microbiol.">
        <title>Natronocalculus amylovorans gen. nov., sp. nov., and Natranaeroarchaeum aerophilus sp. nov., dominant culturable amylolytic natronoarchaea from hypersaline soda lakes in southwestern Siberia.</title>
        <authorList>
            <person name="Sorokin D.Y."/>
            <person name="Elcheninov A.G."/>
            <person name="Khizhniak T.V."/>
            <person name="Koenen M."/>
            <person name="Bale N.J."/>
            <person name="Damste J.S.S."/>
            <person name="Kublanov I.V."/>
        </authorList>
    </citation>
    <scope>NUCLEOTIDE SEQUENCE</scope>
    <source>
        <strain evidence="2">AArc-St2</strain>
    </source>
</reference>
<comment type="caution">
    <text evidence="2">The sequence shown here is derived from an EMBL/GenBank/DDBJ whole genome shotgun (WGS) entry which is preliminary data.</text>
</comment>
<name>A0AAE3FY61_9EURY</name>
<proteinExistence type="predicted"/>
<dbReference type="Proteomes" id="UP001203207">
    <property type="component" value="Unassembled WGS sequence"/>
</dbReference>
<reference evidence="2" key="2">
    <citation type="submission" date="2022-02" db="EMBL/GenBank/DDBJ databases">
        <authorList>
            <person name="Elcheninov A.G."/>
            <person name="Sorokin D.Y."/>
            <person name="Kublanov I.V."/>
        </authorList>
    </citation>
    <scope>NUCLEOTIDE SEQUENCE</scope>
    <source>
        <strain evidence="2">AArc-St2</strain>
    </source>
</reference>
<evidence type="ECO:0000256" key="1">
    <source>
        <dbReference type="SAM" id="MobiDB-lite"/>
    </source>
</evidence>
<accession>A0AAE3FY61</accession>
<protein>
    <submittedName>
        <fullName evidence="2">Uncharacterized protein</fullName>
    </submittedName>
</protein>
<evidence type="ECO:0000313" key="3">
    <source>
        <dbReference type="Proteomes" id="UP001203207"/>
    </source>
</evidence>
<evidence type="ECO:0000313" key="2">
    <source>
        <dbReference type="EMBL" id="MCL9817537.1"/>
    </source>
</evidence>
<feature type="region of interest" description="Disordered" evidence="1">
    <location>
        <begin position="1"/>
        <end position="22"/>
    </location>
</feature>
<dbReference type="RefSeq" id="WP_250584742.1">
    <property type="nucleotide sequence ID" value="NZ_JAKRVX010000004.1"/>
</dbReference>
<keyword evidence="3" id="KW-1185">Reference proteome</keyword>